<sequence>MASILAALRLNIKRVRLDYLPMTDKELKACTPIAVNLDYFNLSCTLPYGLEIHHIYQSMNEFINFLGFINTQLKNKNMSRLESFLMPANFSSIVGEFMNMSIPKYCLTLAKNQYPNGHPDLIPVNTFSENAVQYSNQGIEVKGSRHLSGWQGHNPESVWLMVFCFDSNTSIDSLKQIDPKPFIFRAVYAAKLEEEDWNFSGRSSTSRRTITASVNRNGFRKMKNNWVYQNPSISRQS</sequence>
<evidence type="ECO:0000313" key="1">
    <source>
        <dbReference type="EMBL" id="XPM64355.1"/>
    </source>
</evidence>
<evidence type="ECO:0000313" key="2">
    <source>
        <dbReference type="Proteomes" id="UP000095472"/>
    </source>
</evidence>
<reference evidence="1 2" key="1">
    <citation type="journal article" date="2016" name="Genome Announc.">
        <title>Draft Genome Sequence of the Thermotolerant Cyanobacterium Desertifilum sp. IPPAS B-1220.</title>
        <authorList>
            <person name="Mironov K.S."/>
            <person name="Sinetova M.A."/>
            <person name="Bolatkhan K."/>
            <person name="Zayadan B.K."/>
            <person name="Ustinova V.V."/>
            <person name="Kupriyanova E.V."/>
            <person name="Skrypnik A.N."/>
            <person name="Gogoleva N.E."/>
            <person name="Gogolev Y.V."/>
            <person name="Los D.A."/>
        </authorList>
    </citation>
    <scope>NUCLEOTIDE SEQUENCE [LARGE SCALE GENOMIC DNA]</scope>
    <source>
        <strain evidence="1 2">IPPAS B-1220</strain>
    </source>
</reference>
<name>A0ACD5GTQ9_9CYAN</name>
<gene>
    <name evidence="1" type="ORF">BH720_036460</name>
</gene>
<dbReference type="EMBL" id="CP182909">
    <property type="protein sequence ID" value="XPM64355.1"/>
    <property type="molecule type" value="Genomic_DNA"/>
</dbReference>
<accession>A0ACD5GTQ9</accession>
<protein>
    <submittedName>
        <fullName evidence="1">Uncharacterized protein</fullName>
    </submittedName>
</protein>
<dbReference type="Proteomes" id="UP000095472">
    <property type="component" value="Chromosome"/>
</dbReference>
<keyword evidence="2" id="KW-1185">Reference proteome</keyword>
<proteinExistence type="predicted"/>
<organism evidence="1 2">
    <name type="scientific">Desertifilum tharense IPPAS B-1220</name>
    <dbReference type="NCBI Taxonomy" id="1781255"/>
    <lineage>
        <taxon>Bacteria</taxon>
        <taxon>Bacillati</taxon>
        <taxon>Cyanobacteriota</taxon>
        <taxon>Cyanophyceae</taxon>
        <taxon>Desertifilales</taxon>
        <taxon>Desertifilaceae</taxon>
        <taxon>Desertifilum</taxon>
    </lineage>
</organism>